<evidence type="ECO:0000313" key="2">
    <source>
        <dbReference type="EMBL" id="PRX25571.1"/>
    </source>
</evidence>
<reference evidence="2 3" key="1">
    <citation type="submission" date="2018-03" db="EMBL/GenBank/DDBJ databases">
        <title>Genomic Encyclopedia of Archaeal and Bacterial Type Strains, Phase II (KMG-II): from individual species to whole genera.</title>
        <authorList>
            <person name="Goeker M."/>
        </authorList>
    </citation>
    <scope>NUCLEOTIDE SEQUENCE [LARGE SCALE GENOMIC DNA]</scope>
    <source>
        <strain evidence="2 3">DSM 43146</strain>
    </source>
</reference>
<dbReference type="AlphaFoldDB" id="A0A2T0KPA1"/>
<gene>
    <name evidence="2" type="ORF">CLV67_101288</name>
</gene>
<comment type="caution">
    <text evidence="2">The sequence shown here is derived from an EMBL/GenBank/DDBJ whole genome shotgun (WGS) entry which is preliminary data.</text>
</comment>
<sequence>MEQDITFGTAVSVRVLVAMPGQARGQVLIVEWGPNVALLVQLGRYELVEVMSVKPELTVPAPQPPQEPQPEDEPAPAPHPGPDPIPAEGAAGPPVAASARRKSRP</sequence>
<protein>
    <submittedName>
        <fullName evidence="2">Uncharacterized protein</fullName>
    </submittedName>
</protein>
<proteinExistence type="predicted"/>
<dbReference type="Proteomes" id="UP000239415">
    <property type="component" value="Unassembled WGS sequence"/>
</dbReference>
<feature type="region of interest" description="Disordered" evidence="1">
    <location>
        <begin position="58"/>
        <end position="105"/>
    </location>
</feature>
<dbReference type="RefSeq" id="WP_170153718.1">
    <property type="nucleotide sequence ID" value="NZ_BOMO01000024.1"/>
</dbReference>
<dbReference type="EMBL" id="PVMZ01000001">
    <property type="protein sequence ID" value="PRX25571.1"/>
    <property type="molecule type" value="Genomic_DNA"/>
</dbReference>
<feature type="compositionally biased region" description="Pro residues" evidence="1">
    <location>
        <begin position="75"/>
        <end position="85"/>
    </location>
</feature>
<name>A0A2T0KPA1_9ACTN</name>
<organism evidence="2 3">
    <name type="scientific">Actinoplanes italicus</name>
    <dbReference type="NCBI Taxonomy" id="113567"/>
    <lineage>
        <taxon>Bacteria</taxon>
        <taxon>Bacillati</taxon>
        <taxon>Actinomycetota</taxon>
        <taxon>Actinomycetes</taxon>
        <taxon>Micromonosporales</taxon>
        <taxon>Micromonosporaceae</taxon>
        <taxon>Actinoplanes</taxon>
    </lineage>
</organism>
<evidence type="ECO:0000256" key="1">
    <source>
        <dbReference type="SAM" id="MobiDB-lite"/>
    </source>
</evidence>
<accession>A0A2T0KPA1</accession>
<feature type="compositionally biased region" description="Low complexity" evidence="1">
    <location>
        <begin position="86"/>
        <end position="98"/>
    </location>
</feature>
<keyword evidence="3" id="KW-1185">Reference proteome</keyword>
<evidence type="ECO:0000313" key="3">
    <source>
        <dbReference type="Proteomes" id="UP000239415"/>
    </source>
</evidence>